<dbReference type="PANTHER" id="PTHR13026:SF0">
    <property type="entry name" value="RIBOSOMAL RNA PROCESSING 1B"/>
    <property type="match status" value="1"/>
</dbReference>
<evidence type="ECO:0000256" key="1">
    <source>
        <dbReference type="ARBA" id="ARBA00004123"/>
    </source>
</evidence>
<dbReference type="AlphaFoldDB" id="A0A9P8T554"/>
<evidence type="ECO:0000256" key="4">
    <source>
        <dbReference type="ARBA" id="ARBA00023242"/>
    </source>
</evidence>
<name>A0A9P8T554_9ASCO</name>
<dbReference type="RefSeq" id="XP_046060939.1">
    <property type="nucleotide sequence ID" value="XM_046204946.1"/>
</dbReference>
<keyword evidence="4" id="KW-0539">Nucleus</keyword>
<dbReference type="GeneID" id="70235888"/>
<reference evidence="5" key="2">
    <citation type="submission" date="2021-01" db="EMBL/GenBank/DDBJ databases">
        <authorList>
            <person name="Schikora-Tamarit M.A."/>
        </authorList>
    </citation>
    <scope>NUCLEOTIDE SEQUENCE</scope>
    <source>
        <strain evidence="5">CBS6075</strain>
    </source>
</reference>
<dbReference type="GO" id="GO:0030688">
    <property type="term" value="C:preribosome, small subunit precursor"/>
    <property type="evidence" value="ECO:0007669"/>
    <property type="project" value="InterPro"/>
</dbReference>
<accession>A0A9P8T554</accession>
<dbReference type="OrthoDB" id="2019504at2759"/>
<dbReference type="Proteomes" id="UP000769157">
    <property type="component" value="Unassembled WGS sequence"/>
</dbReference>
<dbReference type="EMBL" id="JAEUBE010000295">
    <property type="protein sequence ID" value="KAH3665735.1"/>
    <property type="molecule type" value="Genomic_DNA"/>
</dbReference>
<dbReference type="GO" id="GO:0005634">
    <property type="term" value="C:nucleus"/>
    <property type="evidence" value="ECO:0007669"/>
    <property type="project" value="UniProtKB-SubCell"/>
</dbReference>
<dbReference type="PANTHER" id="PTHR13026">
    <property type="entry name" value="NNP-1 PROTEIN NOVEL NUCLEAR PROTEIN 1 NOP52"/>
    <property type="match status" value="1"/>
</dbReference>
<comment type="similarity">
    <text evidence="2">Belongs to the RRP1 family.</text>
</comment>
<keyword evidence="6" id="KW-1185">Reference proteome</keyword>
<dbReference type="Pfam" id="PF05997">
    <property type="entry name" value="Nop52"/>
    <property type="match status" value="1"/>
</dbReference>
<sequence length="252" mass="30253">MKKVQTKTFVKKLSSTDRKIRDHAFETLKQYLGERSDVRPLKLNEFEKLWEGLYYTMWFSDRPRPQQKLANDLANLFSETITKQQFCLFVQAFWAVICKEWPEIDQWRVDKFYLLMRYVIRECFVRLQENSWEEELVDQYVHVLESQVLSGKTSIPNGVTYHVIDVYLDELERTVVGEDEEDVQEKFKDVPLEKLLQPFKKLETGALMKTLRLKVRDDVSRDERLQKWGYVESVTEKQPENDDEEEEWTGFD</sequence>
<organism evidence="5 6">
    <name type="scientific">Ogataea philodendri</name>
    <dbReference type="NCBI Taxonomy" id="1378263"/>
    <lineage>
        <taxon>Eukaryota</taxon>
        <taxon>Fungi</taxon>
        <taxon>Dikarya</taxon>
        <taxon>Ascomycota</taxon>
        <taxon>Saccharomycotina</taxon>
        <taxon>Pichiomycetes</taxon>
        <taxon>Pichiales</taxon>
        <taxon>Pichiaceae</taxon>
        <taxon>Ogataea</taxon>
    </lineage>
</organism>
<evidence type="ECO:0000256" key="2">
    <source>
        <dbReference type="ARBA" id="ARBA00006374"/>
    </source>
</evidence>
<evidence type="ECO:0000256" key="3">
    <source>
        <dbReference type="ARBA" id="ARBA00022552"/>
    </source>
</evidence>
<keyword evidence="3" id="KW-0698">rRNA processing</keyword>
<evidence type="ECO:0008006" key="7">
    <source>
        <dbReference type="Google" id="ProtNLM"/>
    </source>
</evidence>
<dbReference type="InterPro" id="IPR010301">
    <property type="entry name" value="RRP1"/>
</dbReference>
<comment type="caution">
    <text evidence="5">The sequence shown here is derived from an EMBL/GenBank/DDBJ whole genome shotgun (WGS) entry which is preliminary data.</text>
</comment>
<reference evidence="5" key="1">
    <citation type="journal article" date="2021" name="Open Biol.">
        <title>Shared evolutionary footprints suggest mitochondrial oxidative damage underlies multiple complex I losses in fungi.</title>
        <authorList>
            <person name="Schikora-Tamarit M.A."/>
            <person name="Marcet-Houben M."/>
            <person name="Nosek J."/>
            <person name="Gabaldon T."/>
        </authorList>
    </citation>
    <scope>NUCLEOTIDE SEQUENCE</scope>
    <source>
        <strain evidence="5">CBS6075</strain>
    </source>
</reference>
<evidence type="ECO:0000313" key="5">
    <source>
        <dbReference type="EMBL" id="KAH3665735.1"/>
    </source>
</evidence>
<proteinExistence type="inferred from homology"/>
<dbReference type="GO" id="GO:0006364">
    <property type="term" value="P:rRNA processing"/>
    <property type="evidence" value="ECO:0007669"/>
    <property type="project" value="UniProtKB-KW"/>
</dbReference>
<protein>
    <recommendedName>
        <fullName evidence="7">Ribosomal RNA-processing protein 1</fullName>
    </recommendedName>
</protein>
<comment type="subcellular location">
    <subcellularLocation>
        <location evidence="1">Nucleus</location>
    </subcellularLocation>
</comment>
<gene>
    <name evidence="5" type="ORF">OGAPHI_003923</name>
</gene>
<evidence type="ECO:0000313" key="6">
    <source>
        <dbReference type="Proteomes" id="UP000769157"/>
    </source>
</evidence>